<dbReference type="GO" id="GO:0000428">
    <property type="term" value="C:DNA-directed RNA polymerase complex"/>
    <property type="evidence" value="ECO:0007669"/>
    <property type="project" value="UniProtKB-KW"/>
</dbReference>
<evidence type="ECO:0000256" key="1">
    <source>
        <dbReference type="ARBA" id="ARBA00006835"/>
    </source>
</evidence>
<dbReference type="InterPro" id="IPR007641">
    <property type="entry name" value="RNA_pol_Rpb2_7"/>
</dbReference>
<evidence type="ECO:0000256" key="8">
    <source>
        <dbReference type="ARBA" id="ARBA00023163"/>
    </source>
</evidence>
<feature type="domain" description="RNA polymerase beta subunit protrusion" evidence="14">
    <location>
        <begin position="34"/>
        <end position="418"/>
    </location>
</feature>
<keyword evidence="7" id="KW-0863">Zinc-finger</keyword>
<keyword evidence="8" id="KW-0804">Transcription</keyword>
<evidence type="ECO:0000256" key="3">
    <source>
        <dbReference type="ARBA" id="ARBA00022478"/>
    </source>
</evidence>
<evidence type="ECO:0000256" key="5">
    <source>
        <dbReference type="ARBA" id="ARBA00022695"/>
    </source>
</evidence>
<keyword evidence="4" id="KW-0808">Transferase</keyword>
<dbReference type="InterPro" id="IPR007645">
    <property type="entry name" value="RNA_pol_Rpb2_3"/>
</dbReference>
<dbReference type="GO" id="GO:0008270">
    <property type="term" value="F:zinc ion binding"/>
    <property type="evidence" value="ECO:0007669"/>
    <property type="project" value="UniProtKB-KW"/>
</dbReference>
<keyword evidence="3 16" id="KW-0240">DNA-directed RNA polymerase</keyword>
<keyword evidence="17" id="KW-1185">Reference proteome</keyword>
<dbReference type="Gene3D" id="3.90.1110.10">
    <property type="entry name" value="RNA polymerase Rpb2, domain 2"/>
    <property type="match status" value="1"/>
</dbReference>
<evidence type="ECO:0000256" key="6">
    <source>
        <dbReference type="ARBA" id="ARBA00022723"/>
    </source>
</evidence>
<feature type="domain" description="RNA polymerase Rpb2" evidence="12">
    <location>
        <begin position="1046"/>
        <end position="1130"/>
    </location>
</feature>
<name>W8W1N4_9VIRU</name>
<dbReference type="PANTHER" id="PTHR20856">
    <property type="entry name" value="DNA-DIRECTED RNA POLYMERASE I SUBUNIT 2"/>
    <property type="match status" value="1"/>
</dbReference>
<comment type="catalytic activity">
    <reaction evidence="9">
        <text>RNA(n) + a ribonucleoside 5'-triphosphate = RNA(n+1) + diphosphate</text>
        <dbReference type="Rhea" id="RHEA:21248"/>
        <dbReference type="Rhea" id="RHEA-COMP:14527"/>
        <dbReference type="Rhea" id="RHEA-COMP:17342"/>
        <dbReference type="ChEBI" id="CHEBI:33019"/>
        <dbReference type="ChEBI" id="CHEBI:61557"/>
        <dbReference type="ChEBI" id="CHEBI:140395"/>
        <dbReference type="EC" id="2.7.7.6"/>
    </reaction>
</comment>
<dbReference type="GO" id="GO:0032549">
    <property type="term" value="F:ribonucleoside binding"/>
    <property type="evidence" value="ECO:0007669"/>
    <property type="project" value="InterPro"/>
</dbReference>
<dbReference type="InterPro" id="IPR037033">
    <property type="entry name" value="DNA-dir_RNAP_su2_hyb_sf"/>
</dbReference>
<keyword evidence="5" id="KW-0548">Nucleotidyltransferase</keyword>
<dbReference type="InterPro" id="IPR015712">
    <property type="entry name" value="DNA-dir_RNA_pol_su2"/>
</dbReference>
<proteinExistence type="inferred from homology"/>
<dbReference type="RefSeq" id="YP_009010708.1">
    <property type="nucleotide sequence ID" value="NC_023613.1"/>
</dbReference>
<dbReference type="Pfam" id="PF04563">
    <property type="entry name" value="RNA_pol_Rpb2_1"/>
    <property type="match status" value="1"/>
</dbReference>
<dbReference type="Gene3D" id="3.90.1100.10">
    <property type="match status" value="2"/>
</dbReference>
<dbReference type="Pfam" id="PF04561">
    <property type="entry name" value="RNA_pol_Rpb2_2"/>
    <property type="match status" value="1"/>
</dbReference>
<evidence type="ECO:0000256" key="2">
    <source>
        <dbReference type="ARBA" id="ARBA00012418"/>
    </source>
</evidence>
<dbReference type="EC" id="2.7.7.6" evidence="2"/>
<dbReference type="InterPro" id="IPR037034">
    <property type="entry name" value="RNA_pol_Rpb2_2_sf"/>
</dbReference>
<dbReference type="Gene3D" id="3.90.1800.10">
    <property type="entry name" value="RNA polymerase alpha subunit dimerisation domain"/>
    <property type="match status" value="1"/>
</dbReference>
<accession>W8W1N4</accession>
<dbReference type="GO" id="GO:0006351">
    <property type="term" value="P:DNA-templated transcription"/>
    <property type="evidence" value="ECO:0007669"/>
    <property type="project" value="InterPro"/>
</dbReference>
<comment type="similarity">
    <text evidence="1 10">Belongs to the RNA polymerase beta chain family.</text>
</comment>
<evidence type="ECO:0000313" key="16">
    <source>
        <dbReference type="EMBL" id="CCV02193.1"/>
    </source>
</evidence>
<dbReference type="Pfam" id="PF00562">
    <property type="entry name" value="RNA_pol_Rpb2_6"/>
    <property type="match status" value="1"/>
</dbReference>
<dbReference type="GO" id="GO:0003899">
    <property type="term" value="F:DNA-directed RNA polymerase activity"/>
    <property type="evidence" value="ECO:0007669"/>
    <property type="project" value="UniProtKB-EC"/>
</dbReference>
<dbReference type="InterPro" id="IPR007642">
    <property type="entry name" value="RNA_pol_Rpb2_2"/>
</dbReference>
<dbReference type="InterPro" id="IPR014724">
    <property type="entry name" value="RNA_pol_RPB2_OB-fold"/>
</dbReference>
<dbReference type="CDD" id="cd00653">
    <property type="entry name" value="RNA_pol_B_RPB2"/>
    <property type="match status" value="1"/>
</dbReference>
<gene>
    <name evidence="16" type="primary">175R</name>
    <name evidence="16" type="ORF">IIV25_175R</name>
</gene>
<reference evidence="16 17" key="1">
    <citation type="journal article" date="2013" name="Arch. Virol.">
        <title>Complete genome sequence of invertebrate iridovirus IIV-25 isolated from a blackfly larva.</title>
        <authorList>
            <person name="Piegu B."/>
            <person name="Guizard S."/>
            <person name="Spears T."/>
            <person name="Cruaud C."/>
            <person name="Couloux A."/>
            <person name="Bideshi D.K."/>
            <person name="Federici B.A."/>
            <person name="Bigot Y."/>
        </authorList>
    </citation>
    <scope>NUCLEOTIDE SEQUENCE [LARGE SCALE GENOMIC DNA]</scope>
</reference>
<dbReference type="Proteomes" id="UP000097612">
    <property type="component" value="Segment"/>
</dbReference>
<evidence type="ECO:0000259" key="13">
    <source>
        <dbReference type="Pfam" id="PF04561"/>
    </source>
</evidence>
<dbReference type="Gene3D" id="2.40.270.10">
    <property type="entry name" value="DNA-directed RNA polymerase, subunit 2, domain 6"/>
    <property type="match status" value="1"/>
</dbReference>
<evidence type="ECO:0000313" key="17">
    <source>
        <dbReference type="Proteomes" id="UP000097612"/>
    </source>
</evidence>
<dbReference type="InterPro" id="IPR007644">
    <property type="entry name" value="RNA_pol_bsu_protrusion"/>
</dbReference>
<dbReference type="Pfam" id="PF04560">
    <property type="entry name" value="RNA_pol_Rpb2_7"/>
    <property type="match status" value="1"/>
</dbReference>
<evidence type="ECO:0000256" key="10">
    <source>
        <dbReference type="RuleBase" id="RU000434"/>
    </source>
</evidence>
<dbReference type="Gene3D" id="2.40.50.150">
    <property type="match status" value="1"/>
</dbReference>
<keyword evidence="6" id="KW-0479">Metal-binding</keyword>
<dbReference type="KEGG" id="vg:18501547"/>
<evidence type="ECO:0000259" key="15">
    <source>
        <dbReference type="Pfam" id="PF04565"/>
    </source>
</evidence>
<sequence length="1131" mass="127827">MNTTNDDVLYNNLQATLSEEVRLKIVQDFFTTNGLVKHQIDTFNWFISKGLKNIINNEPSIKYESNKYDNYTLKFSNICVEPPTIIDNDRTIRPLYPQEARNKDLSYTGNVCVDIIETIESNEGKPPQINEQYRVPIAKIPIMLLSDACHLRQFTPQENESLNGHSKADQGGYFIINGKERVLISQVRKAYNKPLCFVKSTSQKEDVLICEMRSMCDETFHSTSVQVKIIKNKIVVSLKLKGKVVDIPVGIIFKSLGLHPDTQFHHLFDLPPKYNRYLETIKNNCFEEFSATEGTTSSDESNDESDSEDDLVKVFRNVSVTADKEGITNGLTMEDIQKSLDMDLFPHLGITSTKKQRIDLLILMVKKYLLTLMGDLPVDNRDDYNHKRVETAGELYYFLFRLLYKKFQKTCVAQIKNRKPDISNFLRTSGITTGILYSFSSGYWGVQRNTYIRTGVSQVVNPKVSLLANYSSLRRVVIPESKDGKEAKTSEIRQIHPSSSFLICPVETPEGKGVGTVLNMSIFCSVTTGISTCEIMDSIDHFQDLILCKCRKPNKSNCFTILINGSPFSKLGHANTIKNLNFMSDKNISIVVNKDLKIIEIFSDPGRLIRPVFDLNQIIRFNGELIPSFNWFLENQLIKYVDINEVISNCVAIEPLDIVENPKTKYNLMELHPMGMFGIVAGIIPFSDRTQSARNCFYTSMVKQAIGFVPCHNLKTETVSHTLNYPQKPLVTTDIAEFNGLNEYPNGINAIVAIACYTGYNQEDSVILNKASIERGLFGTTTYNTFTAEETKNGIVEERIDIPIDSVKIRDYNYGLLQANGIVRLRQKVKKGDVLIGKITIKNKNEQEKVVDNSIVVQQGEEGYVDRITDNIVDGCRKVKIVIGQIRIPEIGDKFCSGMAQKGTCGMIYAQEDMPFTQSGMTPDIIINPNCIPSRMTINQIIATVMGKLYLTNPQSKFKQGNPFMENSSTILNELCDELTKHGFDSTGGETMYCGFTGRKIQSKIFIGPTYYHRLKHMVKDKMHARSHGQVTTLHRQPNCGRSQGGGLRFGEMEKDCILVHGATQFLNERMFLYSDPFQIDVCTNCGMISSTHHKCNVCNSLNIKKCNIPYSFKNLLQELNGMGIKTKIEL</sequence>
<feature type="domain" description="RNA polymerase Rpb2" evidence="13">
    <location>
        <begin position="197"/>
        <end position="390"/>
    </location>
</feature>
<dbReference type="GO" id="GO:0003677">
    <property type="term" value="F:DNA binding"/>
    <property type="evidence" value="ECO:0007669"/>
    <property type="project" value="InterPro"/>
</dbReference>
<dbReference type="SUPFAM" id="SSF64484">
    <property type="entry name" value="beta and beta-prime subunits of DNA dependent RNA-polymerase"/>
    <property type="match status" value="1"/>
</dbReference>
<evidence type="ECO:0000256" key="7">
    <source>
        <dbReference type="ARBA" id="ARBA00022771"/>
    </source>
</evidence>
<evidence type="ECO:0000259" key="14">
    <source>
        <dbReference type="Pfam" id="PF04563"/>
    </source>
</evidence>
<organism evidence="16 17">
    <name type="scientific">Invertebrate iridovirus 25</name>
    <dbReference type="NCBI Taxonomy" id="1301280"/>
    <lineage>
        <taxon>Viruses</taxon>
        <taxon>Varidnaviria</taxon>
        <taxon>Bamfordvirae</taxon>
        <taxon>Nucleocytoviricota</taxon>
        <taxon>Megaviricetes</taxon>
        <taxon>Pimascovirales</taxon>
        <taxon>Pimascovirales incertae sedis</taxon>
        <taxon>Iridoviridae</taxon>
        <taxon>Betairidovirinae</taxon>
        <taxon>Chloriridovirus</taxon>
        <taxon>Chloriridovirus simulium2</taxon>
    </lineage>
</organism>
<evidence type="ECO:0000259" key="11">
    <source>
        <dbReference type="Pfam" id="PF00562"/>
    </source>
</evidence>
<dbReference type="EMBL" id="HF920635">
    <property type="protein sequence ID" value="CCV02193.1"/>
    <property type="molecule type" value="Genomic_DNA"/>
</dbReference>
<evidence type="ECO:0000256" key="9">
    <source>
        <dbReference type="ARBA" id="ARBA00048552"/>
    </source>
</evidence>
<dbReference type="Pfam" id="PF04565">
    <property type="entry name" value="RNA_pol_Rpb2_3"/>
    <property type="match status" value="1"/>
</dbReference>
<evidence type="ECO:0000256" key="4">
    <source>
        <dbReference type="ARBA" id="ARBA00022679"/>
    </source>
</evidence>
<keyword evidence="7" id="KW-0862">Zinc</keyword>
<evidence type="ECO:0000259" key="12">
    <source>
        <dbReference type="Pfam" id="PF04560"/>
    </source>
</evidence>
<dbReference type="GeneID" id="18501547"/>
<dbReference type="InterPro" id="IPR007120">
    <property type="entry name" value="DNA-dir_RNAP_su2_dom"/>
</dbReference>
<protein>
    <recommendedName>
        <fullName evidence="2">DNA-directed RNA polymerase</fullName>
        <ecNumber evidence="2">2.7.7.6</ecNumber>
    </recommendedName>
</protein>
<feature type="domain" description="RNA polymerase Rpb2" evidence="15">
    <location>
        <begin position="460"/>
        <end position="526"/>
    </location>
</feature>
<feature type="domain" description="DNA-directed RNA polymerase subunit 2 hybrid-binding" evidence="11">
    <location>
        <begin position="680"/>
        <end position="1044"/>
    </location>
</feature>